<dbReference type="Gene3D" id="3.20.20.100">
    <property type="entry name" value="NADP-dependent oxidoreductase domain"/>
    <property type="match status" value="1"/>
</dbReference>
<feature type="domain" description="NADP-dependent oxidoreductase" evidence="2">
    <location>
        <begin position="32"/>
        <end position="300"/>
    </location>
</feature>
<dbReference type="CDD" id="cd19088">
    <property type="entry name" value="AKR_AKR13B1"/>
    <property type="match status" value="1"/>
</dbReference>
<gene>
    <name evidence="3" type="ORF">GCM10023322_56070</name>
</gene>
<protein>
    <submittedName>
        <fullName evidence="3">Aldo/keto reductase family oxidoreductase</fullName>
    </submittedName>
</protein>
<reference evidence="4" key="1">
    <citation type="journal article" date="2019" name="Int. J. Syst. Evol. Microbiol.">
        <title>The Global Catalogue of Microorganisms (GCM) 10K type strain sequencing project: providing services to taxonomists for standard genome sequencing and annotation.</title>
        <authorList>
            <consortium name="The Broad Institute Genomics Platform"/>
            <consortium name="The Broad Institute Genome Sequencing Center for Infectious Disease"/>
            <person name="Wu L."/>
            <person name="Ma J."/>
        </authorList>
    </citation>
    <scope>NUCLEOTIDE SEQUENCE [LARGE SCALE GENOMIC DNA]</scope>
    <source>
        <strain evidence="4">JCM 18304</strain>
    </source>
</reference>
<evidence type="ECO:0000256" key="1">
    <source>
        <dbReference type="ARBA" id="ARBA00023002"/>
    </source>
</evidence>
<evidence type="ECO:0000313" key="3">
    <source>
        <dbReference type="EMBL" id="GAA5193618.1"/>
    </source>
</evidence>
<evidence type="ECO:0000259" key="2">
    <source>
        <dbReference type="Pfam" id="PF00248"/>
    </source>
</evidence>
<accession>A0ABP9SAW7</accession>
<dbReference type="NCBIfam" id="NF007695">
    <property type="entry name" value="PRK10376.1"/>
    <property type="match status" value="1"/>
</dbReference>
<dbReference type="PANTHER" id="PTHR43364:SF4">
    <property type="entry name" value="NAD(P)-LINKED OXIDOREDUCTASE SUPERFAMILY PROTEIN"/>
    <property type="match status" value="1"/>
</dbReference>
<organism evidence="3 4">
    <name type="scientific">Rugosimonospora acidiphila</name>
    <dbReference type="NCBI Taxonomy" id="556531"/>
    <lineage>
        <taxon>Bacteria</taxon>
        <taxon>Bacillati</taxon>
        <taxon>Actinomycetota</taxon>
        <taxon>Actinomycetes</taxon>
        <taxon>Micromonosporales</taxon>
        <taxon>Micromonosporaceae</taxon>
        <taxon>Rugosimonospora</taxon>
    </lineage>
</organism>
<name>A0ABP9SAW7_9ACTN</name>
<dbReference type="InterPro" id="IPR023210">
    <property type="entry name" value="NADP_OxRdtase_dom"/>
</dbReference>
<sequence>MMDDAIGRVRAEPSTIAAKSEWTLGGDLRVNRIGYGAMKLTGWPMGKRPDKDTALAILRRTVELGINHIDTSNYYASGGMAANELIRTALYPYPDDLVIVTKVSALIEGHDILLPAHAQRGLTPEGLRRGVEANLRSLGIDRLDVVNLRLGDGGHMPVEAALETLMALRAEGLIRHLGISNVTATQFARARTVADVVCVQNLYNIEARADDPLVDACARAGIAYVPFLPLGGGYQPLTGRHLITVAGRRGATVSQVALAWLLARSPNILLNPGTSSLAHLEQNLAAGHLQLTDDDLAELEA</sequence>
<evidence type="ECO:0000313" key="4">
    <source>
        <dbReference type="Proteomes" id="UP001501570"/>
    </source>
</evidence>
<proteinExistence type="predicted"/>
<dbReference type="Proteomes" id="UP001501570">
    <property type="component" value="Unassembled WGS sequence"/>
</dbReference>
<keyword evidence="4" id="KW-1185">Reference proteome</keyword>
<dbReference type="InterPro" id="IPR050523">
    <property type="entry name" value="AKR_Detox_Biosynth"/>
</dbReference>
<dbReference type="InterPro" id="IPR036812">
    <property type="entry name" value="NAD(P)_OxRdtase_dom_sf"/>
</dbReference>
<dbReference type="SUPFAM" id="SSF51430">
    <property type="entry name" value="NAD(P)-linked oxidoreductase"/>
    <property type="match status" value="1"/>
</dbReference>
<dbReference type="PANTHER" id="PTHR43364">
    <property type="entry name" value="NADH-SPECIFIC METHYLGLYOXAL REDUCTASE-RELATED"/>
    <property type="match status" value="1"/>
</dbReference>
<dbReference type="EMBL" id="BAABJQ010000019">
    <property type="protein sequence ID" value="GAA5193618.1"/>
    <property type="molecule type" value="Genomic_DNA"/>
</dbReference>
<dbReference type="PRINTS" id="PR00069">
    <property type="entry name" value="ALDKETRDTASE"/>
</dbReference>
<dbReference type="InterPro" id="IPR020471">
    <property type="entry name" value="AKR"/>
</dbReference>
<keyword evidence="1" id="KW-0560">Oxidoreductase</keyword>
<dbReference type="Pfam" id="PF00248">
    <property type="entry name" value="Aldo_ket_red"/>
    <property type="match status" value="1"/>
</dbReference>
<comment type="caution">
    <text evidence="3">The sequence shown here is derived from an EMBL/GenBank/DDBJ whole genome shotgun (WGS) entry which is preliminary data.</text>
</comment>